<evidence type="ECO:0000256" key="1">
    <source>
        <dbReference type="SAM" id="MobiDB-lite"/>
    </source>
</evidence>
<dbReference type="InterPro" id="IPR038883">
    <property type="entry name" value="AN11006-like"/>
</dbReference>
<feature type="compositionally biased region" description="Polar residues" evidence="1">
    <location>
        <begin position="80"/>
        <end position="89"/>
    </location>
</feature>
<evidence type="ECO:0000313" key="2">
    <source>
        <dbReference type="EMBL" id="UJO15492.1"/>
    </source>
</evidence>
<feature type="region of interest" description="Disordered" evidence="1">
    <location>
        <begin position="80"/>
        <end position="113"/>
    </location>
</feature>
<dbReference type="KEGG" id="ffu:CLAFUR5_07911"/>
<dbReference type="EMBL" id="CP090165">
    <property type="protein sequence ID" value="UJO15492.1"/>
    <property type="molecule type" value="Genomic_DNA"/>
</dbReference>
<reference evidence="2" key="2">
    <citation type="journal article" date="2022" name="Microb. Genom.">
        <title>A chromosome-scale genome assembly of the tomato pathogen Cladosporium fulvum reveals a compartmentalized genome architecture and the presence of a dispensable chromosome.</title>
        <authorList>
            <person name="Zaccaron A.Z."/>
            <person name="Chen L.H."/>
            <person name="Samaras A."/>
            <person name="Stergiopoulos I."/>
        </authorList>
    </citation>
    <scope>NUCLEOTIDE SEQUENCE</scope>
    <source>
        <strain evidence="2">Race5_Kim</strain>
    </source>
</reference>
<protein>
    <submittedName>
        <fullName evidence="2">Uncharacterized protein</fullName>
    </submittedName>
</protein>
<dbReference type="PANTHER" id="PTHR42085:SF2">
    <property type="entry name" value="F-BOX DOMAIN-CONTAINING PROTEIN"/>
    <property type="match status" value="1"/>
</dbReference>
<proteinExistence type="predicted"/>
<evidence type="ECO:0000313" key="3">
    <source>
        <dbReference type="Proteomes" id="UP000756132"/>
    </source>
</evidence>
<organism evidence="2 3">
    <name type="scientific">Passalora fulva</name>
    <name type="common">Tomato leaf mold</name>
    <name type="synonym">Cladosporium fulvum</name>
    <dbReference type="NCBI Taxonomy" id="5499"/>
    <lineage>
        <taxon>Eukaryota</taxon>
        <taxon>Fungi</taxon>
        <taxon>Dikarya</taxon>
        <taxon>Ascomycota</taxon>
        <taxon>Pezizomycotina</taxon>
        <taxon>Dothideomycetes</taxon>
        <taxon>Dothideomycetidae</taxon>
        <taxon>Mycosphaerellales</taxon>
        <taxon>Mycosphaerellaceae</taxon>
        <taxon>Fulvia</taxon>
    </lineage>
</organism>
<dbReference type="GeneID" id="71987789"/>
<dbReference type="OrthoDB" id="62952at2759"/>
<name>A0A9Q8LDP5_PASFU</name>
<dbReference type="PANTHER" id="PTHR42085">
    <property type="entry name" value="F-BOX DOMAIN-CONTAINING PROTEIN"/>
    <property type="match status" value="1"/>
</dbReference>
<dbReference type="AlphaFoldDB" id="A0A9Q8LDP5"/>
<accession>A0A9Q8LDP5</accession>
<keyword evidence="3" id="KW-1185">Reference proteome</keyword>
<sequence length="344" mass="38536">MDELETDQLSTEREKTAFRISCFCEEISLCARRPAREYALVPSAWYCTRQLPQRLHFISSNFTFPYVADTRSIIGVLDTPSSQSYSGAPNMTDEREAPSHPHGTYPLDKGLPQGVPDELPNQAQQLPCTRQTQPFFELPAEIRNAIYELAIPSKHRGDSLVITTPNWDELMVSAEQPAITRVSRQARSESLPMFYGTNDFKAYIQYYDFKTLVKWADCVTSVPKPPKLRVQVYLLDKMSCNVGLRDVALAWRDIKHETIHLTIASAFPNAAPGQSQCTAVAGATKVAEERKVAGDRRDETTIRHLLMSGVLGVCSCPVLAGRHIITTCSREMMGQNAIPRSRLL</sequence>
<gene>
    <name evidence="2" type="ORF">CLAFUR5_07911</name>
</gene>
<dbReference type="RefSeq" id="XP_047759858.1">
    <property type="nucleotide sequence ID" value="XM_047907059.1"/>
</dbReference>
<dbReference type="Proteomes" id="UP000756132">
    <property type="component" value="Chromosome 3"/>
</dbReference>
<reference evidence="2" key="1">
    <citation type="submission" date="2021-12" db="EMBL/GenBank/DDBJ databases">
        <authorList>
            <person name="Zaccaron A."/>
            <person name="Stergiopoulos I."/>
        </authorList>
    </citation>
    <scope>NUCLEOTIDE SEQUENCE</scope>
    <source>
        <strain evidence="2">Race5_Kim</strain>
    </source>
</reference>